<feature type="chain" id="PRO_5046381500" description="SCP domain-containing protein" evidence="1">
    <location>
        <begin position="18"/>
        <end position="195"/>
    </location>
</feature>
<dbReference type="Proteomes" id="UP001479436">
    <property type="component" value="Unassembled WGS sequence"/>
</dbReference>
<organism evidence="3 4">
    <name type="scientific">Basidiobolus ranarum</name>
    <dbReference type="NCBI Taxonomy" id="34480"/>
    <lineage>
        <taxon>Eukaryota</taxon>
        <taxon>Fungi</taxon>
        <taxon>Fungi incertae sedis</taxon>
        <taxon>Zoopagomycota</taxon>
        <taxon>Entomophthoromycotina</taxon>
        <taxon>Basidiobolomycetes</taxon>
        <taxon>Basidiobolales</taxon>
        <taxon>Basidiobolaceae</taxon>
        <taxon>Basidiobolus</taxon>
    </lineage>
</organism>
<dbReference type="PANTHER" id="PTHR31157:SF1">
    <property type="entry name" value="SCP DOMAIN-CONTAINING PROTEIN"/>
    <property type="match status" value="1"/>
</dbReference>
<evidence type="ECO:0000313" key="4">
    <source>
        <dbReference type="Proteomes" id="UP001479436"/>
    </source>
</evidence>
<protein>
    <recommendedName>
        <fullName evidence="2">SCP domain-containing protein</fullName>
    </recommendedName>
</protein>
<comment type="caution">
    <text evidence="3">The sequence shown here is derived from an EMBL/GenBank/DDBJ whole genome shotgun (WGS) entry which is preliminary data.</text>
</comment>
<dbReference type="InterPro" id="IPR035940">
    <property type="entry name" value="CAP_sf"/>
</dbReference>
<gene>
    <name evidence="3" type="ORF">K7432_013264</name>
</gene>
<feature type="signal peptide" evidence="1">
    <location>
        <begin position="1"/>
        <end position="17"/>
    </location>
</feature>
<proteinExistence type="predicted"/>
<evidence type="ECO:0000256" key="1">
    <source>
        <dbReference type="SAM" id="SignalP"/>
    </source>
</evidence>
<dbReference type="Gene3D" id="3.40.33.10">
    <property type="entry name" value="CAP"/>
    <property type="match status" value="1"/>
</dbReference>
<name>A0ABR2WJJ4_9FUNG</name>
<feature type="domain" description="SCP" evidence="2">
    <location>
        <begin position="31"/>
        <end position="140"/>
    </location>
</feature>
<dbReference type="EMBL" id="JASJQH010001278">
    <property type="protein sequence ID" value="KAK9761667.1"/>
    <property type="molecule type" value="Genomic_DNA"/>
</dbReference>
<evidence type="ECO:0000259" key="2">
    <source>
        <dbReference type="Pfam" id="PF00188"/>
    </source>
</evidence>
<dbReference type="CDD" id="cd05379">
    <property type="entry name" value="CAP_bacterial"/>
    <property type="match status" value="1"/>
</dbReference>
<dbReference type="Pfam" id="PF00188">
    <property type="entry name" value="CAP"/>
    <property type="match status" value="1"/>
</dbReference>
<dbReference type="SUPFAM" id="SSF55797">
    <property type="entry name" value="PR-1-like"/>
    <property type="match status" value="1"/>
</dbReference>
<sequence>MLLKSLCTISFTALALAASIQAFSPEKLICLVNRERVKQRLRPLVLSSELSEVCQRHSLMQAQYNKMTHDRYDHSPMDKAINEQGLNWSQYGENVARGQQNEQVVMNVWMHSPPHRRNILNPSFTHMGAALAQPGNYWTQGFATLPGTWSAPISTYNSTTLTLKQPHSMHKKEAVIWFLLTIASDIYDRNELVLT</sequence>
<dbReference type="PANTHER" id="PTHR31157">
    <property type="entry name" value="SCP DOMAIN-CONTAINING PROTEIN"/>
    <property type="match status" value="1"/>
</dbReference>
<evidence type="ECO:0000313" key="3">
    <source>
        <dbReference type="EMBL" id="KAK9761667.1"/>
    </source>
</evidence>
<keyword evidence="1" id="KW-0732">Signal</keyword>
<dbReference type="InterPro" id="IPR014044">
    <property type="entry name" value="CAP_dom"/>
</dbReference>
<keyword evidence="4" id="KW-1185">Reference proteome</keyword>
<reference evidence="3 4" key="1">
    <citation type="submission" date="2023-04" db="EMBL/GenBank/DDBJ databases">
        <title>Genome of Basidiobolus ranarum AG-B5.</title>
        <authorList>
            <person name="Stajich J.E."/>
            <person name="Carter-House D."/>
            <person name="Gryganskyi A."/>
        </authorList>
    </citation>
    <scope>NUCLEOTIDE SEQUENCE [LARGE SCALE GENOMIC DNA]</scope>
    <source>
        <strain evidence="3 4">AG-B5</strain>
    </source>
</reference>
<accession>A0ABR2WJJ4</accession>